<evidence type="ECO:0000313" key="2">
    <source>
        <dbReference type="Proteomes" id="UP000828251"/>
    </source>
</evidence>
<reference evidence="1 2" key="1">
    <citation type="journal article" date="2021" name="Plant Biotechnol. J.">
        <title>Multi-omics assisted identification of the key and species-specific regulatory components of drought-tolerant mechanisms in Gossypium stocksii.</title>
        <authorList>
            <person name="Yu D."/>
            <person name="Ke L."/>
            <person name="Zhang D."/>
            <person name="Wu Y."/>
            <person name="Sun Y."/>
            <person name="Mei J."/>
            <person name="Sun J."/>
            <person name="Sun Y."/>
        </authorList>
    </citation>
    <scope>NUCLEOTIDE SEQUENCE [LARGE SCALE GENOMIC DNA]</scope>
    <source>
        <strain evidence="2">cv. E1</strain>
        <tissue evidence="1">Leaf</tissue>
    </source>
</reference>
<dbReference type="EMBL" id="JAIQCV010000004">
    <property type="protein sequence ID" value="KAH1106014.1"/>
    <property type="molecule type" value="Genomic_DNA"/>
</dbReference>
<dbReference type="AlphaFoldDB" id="A0A9D3VZ98"/>
<dbReference type="Proteomes" id="UP000828251">
    <property type="component" value="Unassembled WGS sequence"/>
</dbReference>
<proteinExistence type="predicted"/>
<accession>A0A9D3VZ98</accession>
<comment type="caution">
    <text evidence="1">The sequence shown here is derived from an EMBL/GenBank/DDBJ whole genome shotgun (WGS) entry which is preliminary data.</text>
</comment>
<organism evidence="1 2">
    <name type="scientific">Gossypium stocksii</name>
    <dbReference type="NCBI Taxonomy" id="47602"/>
    <lineage>
        <taxon>Eukaryota</taxon>
        <taxon>Viridiplantae</taxon>
        <taxon>Streptophyta</taxon>
        <taxon>Embryophyta</taxon>
        <taxon>Tracheophyta</taxon>
        <taxon>Spermatophyta</taxon>
        <taxon>Magnoliopsida</taxon>
        <taxon>eudicotyledons</taxon>
        <taxon>Gunneridae</taxon>
        <taxon>Pentapetalae</taxon>
        <taxon>rosids</taxon>
        <taxon>malvids</taxon>
        <taxon>Malvales</taxon>
        <taxon>Malvaceae</taxon>
        <taxon>Malvoideae</taxon>
        <taxon>Gossypium</taxon>
    </lineage>
</organism>
<gene>
    <name evidence="1" type="ORF">J1N35_009782</name>
</gene>
<keyword evidence="2" id="KW-1185">Reference proteome</keyword>
<sequence length="59" mass="6468">MHCISSSTLRLLWNGNLMEELKPTRGAEAVAWAVDVTVVVSEASASGGDRVCFEFRVRD</sequence>
<evidence type="ECO:0000313" key="1">
    <source>
        <dbReference type="EMBL" id="KAH1106014.1"/>
    </source>
</evidence>
<protein>
    <submittedName>
        <fullName evidence="1">Uncharacterized protein</fullName>
    </submittedName>
</protein>
<name>A0A9D3VZ98_9ROSI</name>